<evidence type="ECO:0000313" key="1">
    <source>
        <dbReference type="EMBL" id="CAF1544398.1"/>
    </source>
</evidence>
<organism evidence="1 3">
    <name type="scientific">Didymodactylos carnosus</name>
    <dbReference type="NCBI Taxonomy" id="1234261"/>
    <lineage>
        <taxon>Eukaryota</taxon>
        <taxon>Metazoa</taxon>
        <taxon>Spiralia</taxon>
        <taxon>Gnathifera</taxon>
        <taxon>Rotifera</taxon>
        <taxon>Eurotatoria</taxon>
        <taxon>Bdelloidea</taxon>
        <taxon>Philodinida</taxon>
        <taxon>Philodinidae</taxon>
        <taxon>Didymodactylos</taxon>
    </lineage>
</organism>
<feature type="non-terminal residue" evidence="1">
    <location>
        <position position="1"/>
    </location>
</feature>
<dbReference type="Proteomes" id="UP000663829">
    <property type="component" value="Unassembled WGS sequence"/>
</dbReference>
<sequence length="123" mass="14565">LKVLHKRSHFTSAFIQIGYPQACLRWISQPNFSYDNQYCILNILHNISRHKSGTQILNKQNALETLRDYRPQIVLKSSALSRTQYSDLAVLFRMIYALLLEPDELKKSVKSLNQFFMYYPFQF</sequence>
<proteinExistence type="predicted"/>
<name>A0A815WG58_9BILA</name>
<gene>
    <name evidence="1" type="ORF">GPM918_LOCUS38820</name>
    <name evidence="2" type="ORF">SRO942_LOCUS39669</name>
</gene>
<dbReference type="EMBL" id="CAJOBC010091913">
    <property type="protein sequence ID" value="CAF4404971.1"/>
    <property type="molecule type" value="Genomic_DNA"/>
</dbReference>
<dbReference type="AlphaFoldDB" id="A0A815WG58"/>
<dbReference type="Proteomes" id="UP000681722">
    <property type="component" value="Unassembled WGS sequence"/>
</dbReference>
<comment type="caution">
    <text evidence="1">The sequence shown here is derived from an EMBL/GenBank/DDBJ whole genome shotgun (WGS) entry which is preliminary data.</text>
</comment>
<evidence type="ECO:0000313" key="3">
    <source>
        <dbReference type="Proteomes" id="UP000663829"/>
    </source>
</evidence>
<keyword evidence="3" id="KW-1185">Reference proteome</keyword>
<dbReference type="EMBL" id="CAJNOQ010026262">
    <property type="protein sequence ID" value="CAF1544398.1"/>
    <property type="molecule type" value="Genomic_DNA"/>
</dbReference>
<evidence type="ECO:0000313" key="2">
    <source>
        <dbReference type="EMBL" id="CAF4404971.1"/>
    </source>
</evidence>
<accession>A0A815WG58</accession>
<reference evidence="1" key="1">
    <citation type="submission" date="2021-02" db="EMBL/GenBank/DDBJ databases">
        <authorList>
            <person name="Nowell W R."/>
        </authorList>
    </citation>
    <scope>NUCLEOTIDE SEQUENCE</scope>
</reference>
<protein>
    <submittedName>
        <fullName evidence="1">Uncharacterized protein</fullName>
    </submittedName>
</protein>